<reference evidence="3 4" key="1">
    <citation type="submission" date="2019-12" db="EMBL/GenBank/DDBJ databases">
        <authorList>
            <person name="Li C."/>
            <person name="Zhao J."/>
        </authorList>
    </citation>
    <scope>NUCLEOTIDE SEQUENCE [LARGE SCALE GENOMIC DNA]</scope>
    <source>
        <strain evidence="3 4">NEAU-DD11</strain>
    </source>
</reference>
<feature type="transmembrane region" description="Helical" evidence="1">
    <location>
        <begin position="12"/>
        <end position="37"/>
    </location>
</feature>
<dbReference type="PIRSF" id="PIRSF029509">
    <property type="entry name" value="UCP029509"/>
    <property type="match status" value="1"/>
</dbReference>
<proteinExistence type="predicted"/>
<keyword evidence="4" id="KW-1185">Reference proteome</keyword>
<evidence type="ECO:0000256" key="1">
    <source>
        <dbReference type="SAM" id="Phobius"/>
    </source>
</evidence>
<dbReference type="Proteomes" id="UP000443353">
    <property type="component" value="Unassembled WGS sequence"/>
</dbReference>
<feature type="domain" description="DUF2231" evidence="2">
    <location>
        <begin position="22"/>
        <end position="139"/>
    </location>
</feature>
<feature type="transmembrane region" description="Helical" evidence="1">
    <location>
        <begin position="113"/>
        <end position="132"/>
    </location>
</feature>
<dbReference type="Pfam" id="PF09990">
    <property type="entry name" value="DUF2231"/>
    <property type="match status" value="1"/>
</dbReference>
<dbReference type="AlphaFoldDB" id="A0A7X3K8N1"/>
<accession>A0A7X3K8N1</accession>
<feature type="transmembrane region" description="Helical" evidence="1">
    <location>
        <begin position="49"/>
        <end position="69"/>
    </location>
</feature>
<feature type="transmembrane region" description="Helical" evidence="1">
    <location>
        <begin position="81"/>
        <end position="101"/>
    </location>
</feature>
<evidence type="ECO:0000313" key="4">
    <source>
        <dbReference type="Proteomes" id="UP000443353"/>
    </source>
</evidence>
<gene>
    <name evidence="3" type="ORF">GPY61_19465</name>
</gene>
<dbReference type="InterPro" id="IPR019251">
    <property type="entry name" value="DUF2231_TM"/>
</dbReference>
<keyword evidence="1" id="KW-1133">Transmembrane helix</keyword>
<protein>
    <recommendedName>
        <fullName evidence="2">DUF2231 domain-containing protein</fullName>
    </recommendedName>
</protein>
<dbReference type="EMBL" id="WSES01000006">
    <property type="protein sequence ID" value="MVW62118.1"/>
    <property type="molecule type" value="Genomic_DNA"/>
</dbReference>
<organism evidence="3 4">
    <name type="scientific">Massilia cellulosiltytica</name>
    <dbReference type="NCBI Taxonomy" id="2683234"/>
    <lineage>
        <taxon>Bacteria</taxon>
        <taxon>Pseudomonadati</taxon>
        <taxon>Pseudomonadota</taxon>
        <taxon>Betaproteobacteria</taxon>
        <taxon>Burkholderiales</taxon>
        <taxon>Oxalobacteraceae</taxon>
        <taxon>Telluria group</taxon>
        <taxon>Massilia</taxon>
    </lineage>
</organism>
<dbReference type="InterPro" id="IPR016923">
    <property type="entry name" value="UCP029509"/>
</dbReference>
<evidence type="ECO:0000259" key="2">
    <source>
        <dbReference type="Pfam" id="PF09990"/>
    </source>
</evidence>
<evidence type="ECO:0000313" key="3">
    <source>
        <dbReference type="EMBL" id="MVW62118.1"/>
    </source>
</evidence>
<keyword evidence="1" id="KW-0812">Transmembrane</keyword>
<dbReference type="RefSeq" id="WP_056131947.1">
    <property type="nucleotide sequence ID" value="NZ_WSES01000006.1"/>
</dbReference>
<comment type="caution">
    <text evidence="3">The sequence shown here is derived from an EMBL/GenBank/DDBJ whole genome shotgun (WGS) entry which is preliminary data.</text>
</comment>
<name>A0A7X3K8N1_9BURK</name>
<sequence>MNSTTQASRSSITSAIFDVLDPIPFGFFVAALVFDILYVETFTILWVKAAAWLVSIGLLFAIVPQLINLGRTWFTRGRTKALAINFWLQVVAIVAAIFNAFVHSRDAYGSMPAGLWLSVVTVLALVIGRIVLAGDRVDYRGYRHEQA</sequence>
<keyword evidence="1" id="KW-0472">Membrane</keyword>